<name>A0ABD6I389_SERMA</name>
<sequence length="171" mass="19614">MCITILVVLAIVIYFSFKKVRGDKHASIRKESTDRILKNELEKAKLYDKRKEEIAKISLLTTLATSSTPVEPSIQPKTPTDYLNDLLRRGDKVIEVDAELVFKKANFKDKYYLHATHYFPDREFVYGKNANGKIVQVDLYGRVEATHPLTGERIPGVKRYLRQNAKESPEG</sequence>
<dbReference type="RefSeq" id="WP_151265431.1">
    <property type="nucleotide sequence ID" value="NZ_JAOEGE010000001.1"/>
</dbReference>
<comment type="caution">
    <text evidence="1">The sequence shown here is derived from an EMBL/GenBank/DDBJ whole genome shotgun (WGS) entry which is preliminary data.</text>
</comment>
<dbReference type="EMBL" id="WNKC01000007">
    <property type="protein sequence ID" value="MVF06064.1"/>
    <property type="molecule type" value="Genomic_DNA"/>
</dbReference>
<evidence type="ECO:0000313" key="2">
    <source>
        <dbReference type="Proteomes" id="UP000443014"/>
    </source>
</evidence>
<protein>
    <submittedName>
        <fullName evidence="1">Uncharacterized protein</fullName>
    </submittedName>
</protein>
<reference evidence="1 2" key="1">
    <citation type="submission" date="2019-11" db="EMBL/GenBank/DDBJ databases">
        <title>Whole genome sequence of a plant growth promoting strain Serratia marcescens BTL07 isolated from the rhizoplane of Chili (Capsicum annuum).</title>
        <authorList>
            <person name="Dutta S."/>
            <person name="Khatun A."/>
            <person name="Gupta D.R."/>
            <person name="Surovy M.Z."/>
            <person name="Rahman M.M."/>
            <person name="Mahmud N.U."/>
            <person name="Emes R."/>
            <person name="Warry A."/>
            <person name="West H."/>
            <person name="Clarke M.L."/>
            <person name="Islam M.T."/>
        </authorList>
    </citation>
    <scope>NUCLEOTIDE SEQUENCE [LARGE SCALE GENOMIC DNA]</scope>
    <source>
        <strain evidence="1 2">BTL07</strain>
    </source>
</reference>
<accession>A0ABD6I389</accession>
<organism evidence="1 2">
    <name type="scientific">Serratia marcescens</name>
    <dbReference type="NCBI Taxonomy" id="615"/>
    <lineage>
        <taxon>Bacteria</taxon>
        <taxon>Pseudomonadati</taxon>
        <taxon>Pseudomonadota</taxon>
        <taxon>Gammaproteobacteria</taxon>
        <taxon>Enterobacterales</taxon>
        <taxon>Yersiniaceae</taxon>
        <taxon>Serratia</taxon>
    </lineage>
</organism>
<dbReference type="AlphaFoldDB" id="A0ABD6I389"/>
<dbReference type="Proteomes" id="UP000443014">
    <property type="component" value="Unassembled WGS sequence"/>
</dbReference>
<proteinExistence type="predicted"/>
<gene>
    <name evidence="1" type="ORF">GMA22_22765</name>
</gene>
<evidence type="ECO:0000313" key="1">
    <source>
        <dbReference type="EMBL" id="MVF06064.1"/>
    </source>
</evidence>